<comment type="caution">
    <text evidence="1">The sequence shown here is derived from an EMBL/GenBank/DDBJ whole genome shotgun (WGS) entry which is preliminary data.</text>
</comment>
<evidence type="ECO:0000313" key="1">
    <source>
        <dbReference type="EMBL" id="GAA2816193.1"/>
    </source>
</evidence>
<sequence>MAGEFHVDLKSIDKLSTFFMDAAGYVDDAKAFVNEHADFSVGEEGALLRLIVGGHEKVRYAIPAAFAASGHVVDDLAASCSFAVAEYEDKDDESKDGIEEINTRLDGMVPKSFDAGKELAEREQRYDGAEFDFSAGLFEEVATPTDFLKIKGTEGDSDDFKFNWGTDILSPSAYPREACQLALGLDPMHYVVQWLSGDWAAYADCAKAWRACGEACAAYSTNLVKVAKDIPQAWTGETADYATRAISVVADAYDEMKGVCDALAEKYDAIAEEVKSFYKVLGVWIPQLLDYALMAWISSTLAAATSETGAGAVGFGGVAAWYVYKAIQVWTEVWTYYQTICATVEAFKMMLSGIEAEGVEGKKIPTAFSTYV</sequence>
<dbReference type="Proteomes" id="UP001500979">
    <property type="component" value="Unassembled WGS sequence"/>
</dbReference>
<name>A0ABN3VML7_9PSEU</name>
<accession>A0ABN3VML7</accession>
<reference evidence="1 2" key="1">
    <citation type="journal article" date="2019" name="Int. J. Syst. Evol. Microbiol.">
        <title>The Global Catalogue of Microorganisms (GCM) 10K type strain sequencing project: providing services to taxonomists for standard genome sequencing and annotation.</title>
        <authorList>
            <consortium name="The Broad Institute Genomics Platform"/>
            <consortium name="The Broad Institute Genome Sequencing Center for Infectious Disease"/>
            <person name="Wu L."/>
            <person name="Ma J."/>
        </authorList>
    </citation>
    <scope>NUCLEOTIDE SEQUENCE [LARGE SCALE GENOMIC DNA]</scope>
    <source>
        <strain evidence="1 2">JCM 9383</strain>
    </source>
</reference>
<evidence type="ECO:0000313" key="2">
    <source>
        <dbReference type="Proteomes" id="UP001500979"/>
    </source>
</evidence>
<proteinExistence type="predicted"/>
<gene>
    <name evidence="1" type="ORF">GCM10010470_59630</name>
</gene>
<organism evidence="1 2">
    <name type="scientific">Saccharopolyspora taberi</name>
    <dbReference type="NCBI Taxonomy" id="60895"/>
    <lineage>
        <taxon>Bacteria</taxon>
        <taxon>Bacillati</taxon>
        <taxon>Actinomycetota</taxon>
        <taxon>Actinomycetes</taxon>
        <taxon>Pseudonocardiales</taxon>
        <taxon>Pseudonocardiaceae</taxon>
        <taxon>Saccharopolyspora</taxon>
    </lineage>
</organism>
<dbReference type="RefSeq" id="WP_344685403.1">
    <property type="nucleotide sequence ID" value="NZ_BAAAUX010000029.1"/>
</dbReference>
<dbReference type="EMBL" id="BAAAUX010000029">
    <property type="protein sequence ID" value="GAA2816193.1"/>
    <property type="molecule type" value="Genomic_DNA"/>
</dbReference>
<keyword evidence="2" id="KW-1185">Reference proteome</keyword>
<protein>
    <submittedName>
        <fullName evidence="1">Uncharacterized protein</fullName>
    </submittedName>
</protein>